<dbReference type="Proteomes" id="UP000006523">
    <property type="component" value="Segment"/>
</dbReference>
<dbReference type="KEGG" id="vg:10327581"/>
<keyword evidence="2" id="KW-1185">Reference proteome</keyword>
<organism evidence="1 2">
    <name type="scientific">Synechococcus phage S-SM1</name>
    <dbReference type="NCBI Taxonomy" id="444859"/>
    <lineage>
        <taxon>Viruses</taxon>
        <taxon>Duplodnaviria</taxon>
        <taxon>Heunggongvirae</taxon>
        <taxon>Uroviricota</taxon>
        <taxon>Caudoviricetes</taxon>
        <taxon>Pantevenvirales</taxon>
        <taxon>Kyanoviridae</taxon>
        <taxon>Thetisvirus</taxon>
        <taxon>Thetisvirus ssm1</taxon>
    </lineage>
</organism>
<accession>E3SI54</accession>
<protein>
    <recommendedName>
        <fullName evidence="3">Sericin 1-like protein</fullName>
    </recommendedName>
</protein>
<proteinExistence type="predicted"/>
<gene>
    <name evidence="1" type="ORF">SSM1_047</name>
</gene>
<sequence>MSNIVVNEIHGQDYYNYIIRGDAGMNLLVAGTQSVHPSGQAGFALPKGTTAQRPSSPSAGMIRYNTDNLAVEYYTGSQWRSSGGGTGGTSSNPFTSLAQADAAGVADGLYYFTNGSETKQVYVGNFSGTRFLMITSNNASSGTIPSGNNRRSTSYYVNRSGAGGSTLGTPSPDSDYIIGSWINSFNFSQIKVYGFGRGTTNGSTTWGGNRGTTVEATWNTNSFTSVTPRNQVSVIGELSGSAAYFVGDGIRRDNENGGFNANPNQTTVGGVGVINSSGDPANGCYLGHGSNEGNYEGWYNNSGNANSQGYTTWVR</sequence>
<evidence type="ECO:0000313" key="1">
    <source>
        <dbReference type="EMBL" id="ADO97303.1"/>
    </source>
</evidence>
<dbReference type="OrthoDB" id="7316at10239"/>
<dbReference type="EMBL" id="GU071094">
    <property type="protein sequence ID" value="ADO97303.1"/>
    <property type="molecule type" value="Genomic_DNA"/>
</dbReference>
<evidence type="ECO:0008006" key="3">
    <source>
        <dbReference type="Google" id="ProtNLM"/>
    </source>
</evidence>
<dbReference type="GeneID" id="10327581"/>
<name>E3SI54_9CAUD</name>
<dbReference type="RefSeq" id="YP_004322938.1">
    <property type="nucleotide sequence ID" value="NC_015282.1"/>
</dbReference>
<reference evidence="1 2" key="1">
    <citation type="journal article" date="2010" name="Environ. Microbiol.">
        <title>Genomic analysis of oceanic cyanobacterial myoviruses compared with T4-like myoviruses from diverse hosts and environments.</title>
        <authorList>
            <person name="Sullivan M.B."/>
            <person name="Huang K.H."/>
            <person name="Ignacio-Espinoza J.C."/>
            <person name="Berlin A.M."/>
            <person name="Kelly L."/>
            <person name="Weigele P.R."/>
            <person name="DeFrancesco A.S."/>
            <person name="Kern S.E."/>
            <person name="Thompson L.R."/>
            <person name="Young S."/>
            <person name="Yandava C."/>
            <person name="Fu R."/>
            <person name="Krastins B."/>
            <person name="Chase M."/>
            <person name="Sarracino D."/>
            <person name="Osburne M.S."/>
            <person name="Henn M.R."/>
            <person name="Chisholm S.W."/>
        </authorList>
    </citation>
    <scope>NUCLEOTIDE SEQUENCE [LARGE SCALE GENOMIC DNA]</scope>
    <source>
        <strain evidence="1">6501-1</strain>
    </source>
</reference>
<evidence type="ECO:0000313" key="2">
    <source>
        <dbReference type="Proteomes" id="UP000006523"/>
    </source>
</evidence>